<organism evidence="1 2">
    <name type="scientific">Phytophthora palmivora</name>
    <dbReference type="NCBI Taxonomy" id="4796"/>
    <lineage>
        <taxon>Eukaryota</taxon>
        <taxon>Sar</taxon>
        <taxon>Stramenopiles</taxon>
        <taxon>Oomycota</taxon>
        <taxon>Peronosporomycetes</taxon>
        <taxon>Peronosporales</taxon>
        <taxon>Peronosporaceae</taxon>
        <taxon>Phytophthora</taxon>
    </lineage>
</organism>
<name>A0A2P4X653_9STRA</name>
<protein>
    <submittedName>
        <fullName evidence="1">Uncharacterized protein</fullName>
    </submittedName>
</protein>
<proteinExistence type="predicted"/>
<dbReference type="Proteomes" id="UP000237271">
    <property type="component" value="Unassembled WGS sequence"/>
</dbReference>
<dbReference type="EMBL" id="NCKW01016422">
    <property type="protein sequence ID" value="POM61019.1"/>
    <property type="molecule type" value="Genomic_DNA"/>
</dbReference>
<reference evidence="1 2" key="1">
    <citation type="journal article" date="2017" name="Genome Biol. Evol.">
        <title>Phytophthora megakarya and P. palmivora, closely related causal agents of cacao black pod rot, underwent increases in genome sizes and gene numbers by different mechanisms.</title>
        <authorList>
            <person name="Ali S.S."/>
            <person name="Shao J."/>
            <person name="Lary D.J."/>
            <person name="Kronmiller B."/>
            <person name="Shen D."/>
            <person name="Strem M.D."/>
            <person name="Amoako-Attah I."/>
            <person name="Akrofi A.Y."/>
            <person name="Begoude B.A."/>
            <person name="Ten Hoopen G.M."/>
            <person name="Coulibaly K."/>
            <person name="Kebe B.I."/>
            <person name="Melnick R.L."/>
            <person name="Guiltinan M.J."/>
            <person name="Tyler B.M."/>
            <person name="Meinhardt L.W."/>
            <person name="Bailey B.A."/>
        </authorList>
    </citation>
    <scope>NUCLEOTIDE SEQUENCE [LARGE SCALE GENOMIC DNA]</scope>
    <source>
        <strain evidence="2">sbr112.9</strain>
    </source>
</reference>
<evidence type="ECO:0000313" key="1">
    <source>
        <dbReference type="EMBL" id="POM61019.1"/>
    </source>
</evidence>
<evidence type="ECO:0000313" key="2">
    <source>
        <dbReference type="Proteomes" id="UP000237271"/>
    </source>
</evidence>
<keyword evidence="2" id="KW-1185">Reference proteome</keyword>
<sequence length="64" mass="7282">MKCAEMTDGTIDAEMINVTAAEMTREMYAEKTVEVIDAEKRILRITSLKNFTDRQDTLKQAVVN</sequence>
<comment type="caution">
    <text evidence="1">The sequence shown here is derived from an EMBL/GenBank/DDBJ whole genome shotgun (WGS) entry which is preliminary data.</text>
</comment>
<dbReference type="AlphaFoldDB" id="A0A2P4X653"/>
<gene>
    <name evidence="1" type="ORF">PHPALM_30037</name>
</gene>
<accession>A0A2P4X653</accession>